<gene>
    <name evidence="2" type="primary">B264L</name>
    <name evidence="2" type="ORF">NY2A_B264L</name>
</gene>
<dbReference type="Pfam" id="PF19230">
    <property type="entry name" value="DUF5883"/>
    <property type="match status" value="1"/>
</dbReference>
<protein>
    <submittedName>
        <fullName evidence="2">Uncharacterized protein B264L</fullName>
    </submittedName>
</protein>
<evidence type="ECO:0000313" key="2">
    <source>
        <dbReference type="EMBL" id="ABT14663.1"/>
    </source>
</evidence>
<feature type="transmembrane region" description="Helical" evidence="1">
    <location>
        <begin position="111"/>
        <end position="128"/>
    </location>
</feature>
<keyword evidence="1" id="KW-0812">Transmembrane</keyword>
<dbReference type="RefSeq" id="YP_001497460.1">
    <property type="nucleotide sequence ID" value="NC_009898.1"/>
</dbReference>
<evidence type="ECO:0000256" key="1">
    <source>
        <dbReference type="SAM" id="Phobius"/>
    </source>
</evidence>
<feature type="transmembrane region" description="Helical" evidence="1">
    <location>
        <begin position="82"/>
        <end position="99"/>
    </location>
</feature>
<dbReference type="InterPro" id="IPR045364">
    <property type="entry name" value="DUF5883"/>
</dbReference>
<keyword evidence="1" id="KW-1133">Transmembrane helix</keyword>
<dbReference type="EMBL" id="DQ491002">
    <property type="protein sequence ID" value="ABT14663.1"/>
    <property type="molecule type" value="Genomic_DNA"/>
</dbReference>
<name>A7IWD9_PBCVN</name>
<dbReference type="OrthoDB" id="13703at10239"/>
<dbReference type="GeneID" id="5658802"/>
<organismHost>
    <name type="scientific">Chlorella</name>
    <dbReference type="NCBI Taxonomy" id="3071"/>
</organismHost>
<reference evidence="2 3" key="1">
    <citation type="journal article" date="2007" name="Virology">
        <title>Sequence and annotation of the 369-kb NY-2A and the 345-kb AR158 viruses that infect Chlorella NC64A.</title>
        <authorList>
            <person name="Fitzgerald L.A."/>
            <person name="Graves M.V."/>
            <person name="Li X."/>
            <person name="Feldblyum T."/>
            <person name="Nierman W.C."/>
            <person name="Van Etten J.L."/>
        </authorList>
    </citation>
    <scope>NUCLEOTIDE SEQUENCE [LARGE SCALE GENOMIC DNA]</scope>
    <source>
        <strain evidence="2 3">NY-2A</strain>
    </source>
</reference>
<keyword evidence="3" id="KW-1185">Reference proteome</keyword>
<accession>A7IWD9</accession>
<dbReference type="Proteomes" id="UP000202419">
    <property type="component" value="Segment"/>
</dbReference>
<organism evidence="2 3">
    <name type="scientific">Paramecium bursaria Chlorella virus NY2A</name>
    <name type="common">PBCV-NY2A</name>
    <dbReference type="NCBI Taxonomy" id="46021"/>
    <lineage>
        <taxon>Viruses</taxon>
        <taxon>Varidnaviria</taxon>
        <taxon>Bamfordvirae</taxon>
        <taxon>Nucleocytoviricota</taxon>
        <taxon>Megaviricetes</taxon>
        <taxon>Algavirales</taxon>
        <taxon>Phycodnaviridae</taxon>
        <taxon>Chlorovirus</taxon>
        <taxon>Chlorovirus americanus</taxon>
    </lineage>
</organism>
<proteinExistence type="predicted"/>
<evidence type="ECO:0000313" key="3">
    <source>
        <dbReference type="Proteomes" id="UP000202419"/>
    </source>
</evidence>
<sequence length="152" mass="17347">MSVDRIIAITLSAIILISAFKYERTDLGCVRCFDPSISACSDENSVYVRGTRYNEGDSKDAIKRKLKHLLNHDEQSGSWKRCILWSFLLSLLGYAVYAKGGCIDDTNIPCGWLFLISWIVFFSVLYALKSFETFHIFRLVKQNGFELVDNLT</sequence>
<dbReference type="KEGG" id="vg:5658802"/>
<keyword evidence="1" id="KW-0472">Membrane</keyword>